<dbReference type="PANTHER" id="PTHR42760">
    <property type="entry name" value="SHORT-CHAIN DEHYDROGENASES/REDUCTASES FAMILY MEMBER"/>
    <property type="match status" value="1"/>
</dbReference>
<comment type="similarity">
    <text evidence="1">Belongs to the short-chain dehydrogenases/reductases (SDR) family.</text>
</comment>
<name>A0A2A4FR23_9SPHN</name>
<dbReference type="PANTHER" id="PTHR42760:SF133">
    <property type="entry name" value="3-OXOACYL-[ACYL-CARRIER-PROTEIN] REDUCTASE"/>
    <property type="match status" value="1"/>
</dbReference>
<accession>A0A2A4FR23</accession>
<dbReference type="Proteomes" id="UP000218934">
    <property type="component" value="Unassembled WGS sequence"/>
</dbReference>
<evidence type="ECO:0000256" key="2">
    <source>
        <dbReference type="ARBA" id="ARBA00023002"/>
    </source>
</evidence>
<dbReference type="InterPro" id="IPR002347">
    <property type="entry name" value="SDR_fam"/>
</dbReference>
<dbReference type="OrthoDB" id="7432199at2"/>
<dbReference type="Pfam" id="PF13561">
    <property type="entry name" value="adh_short_C2"/>
    <property type="match status" value="1"/>
</dbReference>
<evidence type="ECO:0000256" key="1">
    <source>
        <dbReference type="ARBA" id="ARBA00006484"/>
    </source>
</evidence>
<reference evidence="3 4" key="1">
    <citation type="submission" date="2017-09" db="EMBL/GenBank/DDBJ databases">
        <title>The Catabolism of 3,6-Dichlorosalicylic acid is Initiated by the Cytochrome P450 Monooxygenase DsmABC in Rhizorhabdus dicambivorans Ndbn-20.</title>
        <authorList>
            <person name="Na L."/>
        </authorList>
    </citation>
    <scope>NUCLEOTIDE SEQUENCE [LARGE SCALE GENOMIC DNA]</scope>
    <source>
        <strain evidence="3 4">Ndbn-20m</strain>
    </source>
</reference>
<dbReference type="GO" id="GO:0048038">
    <property type="term" value="F:quinone binding"/>
    <property type="evidence" value="ECO:0007669"/>
    <property type="project" value="TreeGrafter"/>
</dbReference>
<dbReference type="EMBL" id="NWUF01000026">
    <property type="protein sequence ID" value="PCE40569.1"/>
    <property type="molecule type" value="Genomic_DNA"/>
</dbReference>
<dbReference type="SUPFAM" id="SSF51735">
    <property type="entry name" value="NAD(P)-binding Rossmann-fold domains"/>
    <property type="match status" value="1"/>
</dbReference>
<gene>
    <name evidence="3" type="ORF">COO09_19790</name>
</gene>
<dbReference type="Gene3D" id="3.40.50.720">
    <property type="entry name" value="NAD(P)-binding Rossmann-like Domain"/>
    <property type="match status" value="1"/>
</dbReference>
<evidence type="ECO:0000313" key="3">
    <source>
        <dbReference type="EMBL" id="PCE40569.1"/>
    </source>
</evidence>
<keyword evidence="2" id="KW-0560">Oxidoreductase</keyword>
<dbReference type="GO" id="GO:0016616">
    <property type="term" value="F:oxidoreductase activity, acting on the CH-OH group of donors, NAD or NADP as acceptor"/>
    <property type="evidence" value="ECO:0007669"/>
    <property type="project" value="TreeGrafter"/>
</dbReference>
<protein>
    <submittedName>
        <fullName evidence="3">NAD(P)-dependent oxidoreductase</fullName>
    </submittedName>
</protein>
<dbReference type="RefSeq" id="WP_066967519.1">
    <property type="nucleotide sequence ID" value="NZ_CP023449.1"/>
</dbReference>
<dbReference type="FunFam" id="3.40.50.720:FF:000084">
    <property type="entry name" value="Short-chain dehydrogenase reductase"/>
    <property type="match status" value="1"/>
</dbReference>
<keyword evidence="4" id="KW-1185">Reference proteome</keyword>
<sequence length="267" mass="28049">MADLEGKVAVVLGASASKGTGWAVAEALAAAGARVVVGARSLEPLETLADRIGGTAVRCDVSSEQDVAAAARTAIDSYGRLDIAVNAAGLAGQGLIDEADDDDLRKAIANNYFANVYFVKHMARAIGTDGSITIISSLSTTNPMIPFFSYACAKAATDCLVRYAAMEYGPRGIRVNSILPGPIQSDMTAAIYAQPGYVEALEREIPLRRIGFPQDFADAVLWLAGGAYVTGLNLPVCGGIQLTRFPYQDELPGMKPIVTLHEQGGEH</sequence>
<dbReference type="KEGG" id="rdi:CMV14_07600"/>
<proteinExistence type="inferred from homology"/>
<organism evidence="3 4">
    <name type="scientific">Rhizorhabdus dicambivorans</name>
    <dbReference type="NCBI Taxonomy" id="1850238"/>
    <lineage>
        <taxon>Bacteria</taxon>
        <taxon>Pseudomonadati</taxon>
        <taxon>Pseudomonadota</taxon>
        <taxon>Alphaproteobacteria</taxon>
        <taxon>Sphingomonadales</taxon>
        <taxon>Sphingomonadaceae</taxon>
        <taxon>Rhizorhabdus</taxon>
    </lineage>
</organism>
<dbReference type="PRINTS" id="PR00081">
    <property type="entry name" value="GDHRDH"/>
</dbReference>
<dbReference type="InterPro" id="IPR036291">
    <property type="entry name" value="NAD(P)-bd_dom_sf"/>
</dbReference>
<comment type="caution">
    <text evidence="3">The sequence shown here is derived from an EMBL/GenBank/DDBJ whole genome shotgun (WGS) entry which is preliminary data.</text>
</comment>
<dbReference type="CDD" id="cd05233">
    <property type="entry name" value="SDR_c"/>
    <property type="match status" value="1"/>
</dbReference>
<evidence type="ECO:0000313" key="4">
    <source>
        <dbReference type="Proteomes" id="UP000218934"/>
    </source>
</evidence>
<dbReference type="GO" id="GO:0006633">
    <property type="term" value="P:fatty acid biosynthetic process"/>
    <property type="evidence" value="ECO:0007669"/>
    <property type="project" value="TreeGrafter"/>
</dbReference>
<dbReference type="AlphaFoldDB" id="A0A2A4FR23"/>